<protein>
    <recommendedName>
        <fullName evidence="19">Bifunctional NAD(P)H-hydrate repair enzyme</fullName>
    </recommendedName>
    <alternativeName>
        <fullName evidence="19">Nicotinamide nucleotide repair protein</fullName>
    </alternativeName>
    <domain>
        <recommendedName>
            <fullName evidence="19">ADP-dependent (S)-NAD(P)H-hydrate dehydratase</fullName>
            <ecNumber evidence="19">4.2.1.136</ecNumber>
        </recommendedName>
        <alternativeName>
            <fullName evidence="19">ADP-dependent NAD(P)HX dehydratase</fullName>
        </alternativeName>
    </domain>
    <domain>
        <recommendedName>
            <fullName evidence="19">NAD(P)H-hydrate epimerase</fullName>
            <ecNumber evidence="19">5.1.99.6</ecNumber>
        </recommendedName>
    </domain>
</protein>
<evidence type="ECO:0000256" key="10">
    <source>
        <dbReference type="ARBA" id="ARBA00023027"/>
    </source>
</evidence>
<evidence type="ECO:0000256" key="13">
    <source>
        <dbReference type="ARBA" id="ARBA00023268"/>
    </source>
</evidence>
<feature type="binding site" evidence="17">
    <location>
        <position position="470"/>
    </location>
    <ligand>
        <name>AMP</name>
        <dbReference type="ChEBI" id="CHEBI:456215"/>
    </ligand>
</feature>
<keyword evidence="13" id="KW-0511">Multifunctional enzyme</keyword>
<keyword evidence="5 18" id="KW-0479">Metal-binding</keyword>
<evidence type="ECO:0000256" key="16">
    <source>
        <dbReference type="ARBA" id="ARBA00049209"/>
    </source>
</evidence>
<feature type="binding site" evidence="18">
    <location>
        <position position="120"/>
    </location>
    <ligand>
        <name>K(+)</name>
        <dbReference type="ChEBI" id="CHEBI:29103"/>
    </ligand>
</feature>
<dbReference type="NCBIfam" id="TIGR00196">
    <property type="entry name" value="yjeF_cterm"/>
    <property type="match status" value="1"/>
</dbReference>
<comment type="similarity">
    <text evidence="17">Belongs to the NnrD/CARKD family.</text>
</comment>
<dbReference type="InterPro" id="IPR000631">
    <property type="entry name" value="CARKD"/>
</dbReference>
<name>A0A6L5X4K6_9FIRM</name>
<dbReference type="PIRSF" id="PIRSF017184">
    <property type="entry name" value="Nnr"/>
    <property type="match status" value="1"/>
</dbReference>
<comment type="cofactor">
    <cofactor evidence="17">
        <name>Mg(2+)</name>
        <dbReference type="ChEBI" id="CHEBI:18420"/>
    </cofactor>
</comment>
<dbReference type="InterPro" id="IPR004443">
    <property type="entry name" value="YjeF_N_dom"/>
</dbReference>
<feature type="binding site" evidence="18">
    <location>
        <position position="156"/>
    </location>
    <ligand>
        <name>K(+)</name>
        <dbReference type="ChEBI" id="CHEBI:29103"/>
    </ligand>
</feature>
<comment type="similarity">
    <text evidence="3 19">In the N-terminal section; belongs to the NnrE/AIBP family.</text>
</comment>
<dbReference type="EC" id="5.1.99.6" evidence="19"/>
<comment type="catalytic activity">
    <reaction evidence="1 18 19">
        <text>(6R)-NADHX = (6S)-NADHX</text>
        <dbReference type="Rhea" id="RHEA:32215"/>
        <dbReference type="ChEBI" id="CHEBI:64074"/>
        <dbReference type="ChEBI" id="CHEBI:64075"/>
        <dbReference type="EC" id="5.1.99.6"/>
    </reaction>
</comment>
<keyword evidence="23" id="KW-1185">Reference proteome</keyword>
<feature type="binding site" evidence="17">
    <location>
        <position position="471"/>
    </location>
    <ligand>
        <name>(6S)-NADPHX</name>
        <dbReference type="ChEBI" id="CHEBI:64076"/>
    </ligand>
</feature>
<evidence type="ECO:0000256" key="4">
    <source>
        <dbReference type="ARBA" id="ARBA00009524"/>
    </source>
</evidence>
<dbReference type="Proteomes" id="UP000481852">
    <property type="component" value="Unassembled WGS sequence"/>
</dbReference>
<dbReference type="GO" id="GO:0110051">
    <property type="term" value="P:metabolite repair"/>
    <property type="evidence" value="ECO:0007669"/>
    <property type="project" value="TreeGrafter"/>
</dbReference>
<evidence type="ECO:0000256" key="6">
    <source>
        <dbReference type="ARBA" id="ARBA00022741"/>
    </source>
</evidence>
<dbReference type="HAMAP" id="MF_01966">
    <property type="entry name" value="NADHX_epimerase"/>
    <property type="match status" value="1"/>
</dbReference>
<dbReference type="InterPro" id="IPR036652">
    <property type="entry name" value="YjeF_N_dom_sf"/>
</dbReference>
<comment type="catalytic activity">
    <reaction evidence="16 17 19">
        <text>(6S)-NADPHX + ADP = AMP + phosphate + NADPH + H(+)</text>
        <dbReference type="Rhea" id="RHEA:32235"/>
        <dbReference type="ChEBI" id="CHEBI:15378"/>
        <dbReference type="ChEBI" id="CHEBI:43474"/>
        <dbReference type="ChEBI" id="CHEBI:57783"/>
        <dbReference type="ChEBI" id="CHEBI:64076"/>
        <dbReference type="ChEBI" id="CHEBI:456215"/>
        <dbReference type="ChEBI" id="CHEBI:456216"/>
        <dbReference type="EC" id="4.2.1.136"/>
    </reaction>
</comment>
<comment type="similarity">
    <text evidence="4 19">In the C-terminal section; belongs to the NnrD/CARKD family.</text>
</comment>
<evidence type="ECO:0000256" key="9">
    <source>
        <dbReference type="ARBA" id="ARBA00022958"/>
    </source>
</evidence>
<dbReference type="SUPFAM" id="SSF53613">
    <property type="entry name" value="Ribokinase-like"/>
    <property type="match status" value="1"/>
</dbReference>
<accession>A0A6L5X4K6</accession>
<feature type="binding site" evidence="17">
    <location>
        <position position="338"/>
    </location>
    <ligand>
        <name>(6S)-NADPHX</name>
        <dbReference type="ChEBI" id="CHEBI:64076"/>
    </ligand>
</feature>
<comment type="function">
    <text evidence="17">Catalyzes the dehydration of the S-form of NAD(P)HX at the expense of ADP, which is converted to AMP. Together with NAD(P)HX epimerase, which catalyzes the epimerization of the S- and R-forms, the enzyme allows the repair of both epimers of NAD(P)HX, a damaged form of NAD(P)H that is a result of enzymatic or heat-dependent hydration.</text>
</comment>
<comment type="subunit">
    <text evidence="17">Homotetramer.</text>
</comment>
<reference evidence="22 23" key="1">
    <citation type="submission" date="2019-08" db="EMBL/GenBank/DDBJ databases">
        <title>In-depth cultivation of the pig gut microbiome towards novel bacterial diversity and tailored functional studies.</title>
        <authorList>
            <person name="Wylensek D."/>
            <person name="Hitch T.C.A."/>
            <person name="Clavel T."/>
        </authorList>
    </citation>
    <scope>NUCLEOTIDE SEQUENCE [LARGE SCALE GENOMIC DNA]</scope>
    <source>
        <strain evidence="22 23">Oil+RF-744-WCA-WT-11</strain>
    </source>
</reference>
<evidence type="ECO:0000256" key="2">
    <source>
        <dbReference type="ARBA" id="ARBA00000909"/>
    </source>
</evidence>
<evidence type="ECO:0000256" key="11">
    <source>
        <dbReference type="ARBA" id="ARBA00023235"/>
    </source>
</evidence>
<evidence type="ECO:0000256" key="18">
    <source>
        <dbReference type="HAMAP-Rule" id="MF_01966"/>
    </source>
</evidence>
<dbReference type="GO" id="GO:0046496">
    <property type="term" value="P:nicotinamide nucleotide metabolic process"/>
    <property type="evidence" value="ECO:0007669"/>
    <property type="project" value="UniProtKB-UniRule"/>
</dbReference>
<comment type="catalytic activity">
    <reaction evidence="2 18 19">
        <text>(6R)-NADPHX = (6S)-NADPHX</text>
        <dbReference type="Rhea" id="RHEA:32227"/>
        <dbReference type="ChEBI" id="CHEBI:64076"/>
        <dbReference type="ChEBI" id="CHEBI:64077"/>
        <dbReference type="EC" id="5.1.99.6"/>
    </reaction>
</comment>
<keyword evidence="10 17" id="KW-0520">NAD</keyword>
<gene>
    <name evidence="18" type="primary">nnrE</name>
    <name evidence="17" type="synonym">nnrD</name>
    <name evidence="22" type="ORF">FYJ35_04565</name>
</gene>
<dbReference type="GO" id="GO:0046872">
    <property type="term" value="F:metal ion binding"/>
    <property type="evidence" value="ECO:0007669"/>
    <property type="project" value="UniProtKB-UniRule"/>
</dbReference>
<evidence type="ECO:0000259" key="20">
    <source>
        <dbReference type="PROSITE" id="PS51383"/>
    </source>
</evidence>
<comment type="similarity">
    <text evidence="18">Belongs to the NnrE/AIBP family.</text>
</comment>
<organism evidence="22 23">
    <name type="scientific">Porcincola intestinalis</name>
    <dbReference type="NCBI Taxonomy" id="2606632"/>
    <lineage>
        <taxon>Bacteria</taxon>
        <taxon>Bacillati</taxon>
        <taxon>Bacillota</taxon>
        <taxon>Clostridia</taxon>
        <taxon>Lachnospirales</taxon>
        <taxon>Lachnospiraceae</taxon>
        <taxon>Porcincola</taxon>
    </lineage>
</organism>
<feature type="domain" description="YjeF C-terminal" evidence="20">
    <location>
        <begin position="234"/>
        <end position="530"/>
    </location>
</feature>
<evidence type="ECO:0000256" key="1">
    <source>
        <dbReference type="ARBA" id="ARBA00000013"/>
    </source>
</evidence>
<comment type="cofactor">
    <cofactor evidence="18 19">
        <name>K(+)</name>
        <dbReference type="ChEBI" id="CHEBI:29103"/>
    </cofactor>
    <text evidence="18 19">Binds 1 potassium ion per subunit.</text>
</comment>
<dbReference type="InterPro" id="IPR030677">
    <property type="entry name" value="Nnr"/>
</dbReference>
<dbReference type="GO" id="GO:0052855">
    <property type="term" value="F:ADP-dependent NAD(P)H-hydrate dehydratase activity"/>
    <property type="evidence" value="ECO:0007669"/>
    <property type="project" value="UniProtKB-UniRule"/>
</dbReference>
<comment type="function">
    <text evidence="14 19">Bifunctional enzyme that catalyzes the epimerization of the S- and R-forms of NAD(P)HX and the dehydration of the S-form of NAD(P)HX at the expense of ADP, which is converted to AMP. This allows the repair of both epimers of NAD(P)HX, a damaged form of NAD(P)H that is a result of enzymatic or heat-dependent hydration.</text>
</comment>
<dbReference type="RefSeq" id="WP_154523826.1">
    <property type="nucleotide sequence ID" value="NZ_JAXEDB010000134.1"/>
</dbReference>
<dbReference type="PANTHER" id="PTHR12592">
    <property type="entry name" value="ATP-DEPENDENT (S)-NAD(P)H-HYDRATE DEHYDRATASE FAMILY MEMBER"/>
    <property type="match status" value="1"/>
</dbReference>
<keyword evidence="7 17" id="KW-0067">ATP-binding</keyword>
<dbReference type="Pfam" id="PF01256">
    <property type="entry name" value="Carb_kinase"/>
    <property type="match status" value="1"/>
</dbReference>
<feature type="binding site" evidence="18">
    <location>
        <begin position="57"/>
        <end position="61"/>
    </location>
    <ligand>
        <name>(6S)-NADPHX</name>
        <dbReference type="ChEBI" id="CHEBI:64076"/>
    </ligand>
</feature>
<evidence type="ECO:0000256" key="5">
    <source>
        <dbReference type="ARBA" id="ARBA00022723"/>
    </source>
</evidence>
<feature type="binding site" evidence="18">
    <location>
        <position position="153"/>
    </location>
    <ligand>
        <name>(6S)-NADPHX</name>
        <dbReference type="ChEBI" id="CHEBI:64076"/>
    </ligand>
</feature>
<evidence type="ECO:0000256" key="14">
    <source>
        <dbReference type="ARBA" id="ARBA00025153"/>
    </source>
</evidence>
<feature type="binding site" evidence="18">
    <location>
        <position position="135"/>
    </location>
    <ligand>
        <name>(6S)-NADPHX</name>
        <dbReference type="ChEBI" id="CHEBI:64076"/>
    </ligand>
</feature>
<feature type="binding site" evidence="17">
    <location>
        <position position="269"/>
    </location>
    <ligand>
        <name>(6S)-NADPHX</name>
        <dbReference type="ChEBI" id="CHEBI:64076"/>
    </ligand>
</feature>
<comment type="catalytic activity">
    <reaction evidence="15 17 19">
        <text>(6S)-NADHX + ADP = AMP + phosphate + NADH + H(+)</text>
        <dbReference type="Rhea" id="RHEA:32223"/>
        <dbReference type="ChEBI" id="CHEBI:15378"/>
        <dbReference type="ChEBI" id="CHEBI:43474"/>
        <dbReference type="ChEBI" id="CHEBI:57945"/>
        <dbReference type="ChEBI" id="CHEBI:64074"/>
        <dbReference type="ChEBI" id="CHEBI:456215"/>
        <dbReference type="ChEBI" id="CHEBI:456216"/>
        <dbReference type="EC" id="4.2.1.136"/>
    </reaction>
</comment>
<dbReference type="GO" id="GO:0052856">
    <property type="term" value="F:NAD(P)HX epimerase activity"/>
    <property type="evidence" value="ECO:0007669"/>
    <property type="project" value="UniProtKB-UniRule"/>
</dbReference>
<evidence type="ECO:0000313" key="22">
    <source>
        <dbReference type="EMBL" id="MSS14323.1"/>
    </source>
</evidence>
<feature type="binding site" evidence="17">
    <location>
        <position position="405"/>
    </location>
    <ligand>
        <name>(6S)-NADPHX</name>
        <dbReference type="ChEBI" id="CHEBI:64076"/>
    </ligand>
</feature>
<proteinExistence type="inferred from homology"/>
<sequence length="532" mass="56029">MKVLLNSSEMKACDVSTMMQYGIPSAVLMERAALAVRDAAVEHFHPETVLVLCGSGNNGGDGFAAARLLMDQGIRADVLFLGTHARMTEQCQLEEELFRRSGGQVLPDDARLSGYDLIIDALFGIGLSREVLGRYADLINAVNRSDTPVLSVDMPSGVSADSGQVLGTAIRADLTVTFQFEKLGQKLFPGAELCGRLLTFDVGIRNPIPSHTGFSAASGSGNPDQEHSPVYTLEEKDLPALLPRRHADDHKGNCGKLLIISGNTGMAGAAILAARSALRSGAGMVCVLSHPDNRLAIQTAVPEALFAPWPADLSPDSDGRKLLARWLFWCDAAAAGPGLGTDAFSLSLLTVFLKNFKGHVVLDADALNLLAEHPEILPPERLPDPVSDSAPETEFCGVSAVITPHPGEMSRLTHSPIDVILAGPIRVARSYSRKTGLTVVLKGARTVVTDGTDTMLNTLGNEGMATAGSGDSLTGIIGALLAQGLAPFDAAQTGVLLHAMAGDRAAAVLGTRSMKAGDLADFLPEVLKDIRF</sequence>
<dbReference type="EC" id="4.2.1.136" evidence="19"/>
<dbReference type="PROSITE" id="PS51383">
    <property type="entry name" value="YJEF_C_3"/>
    <property type="match status" value="1"/>
</dbReference>
<keyword evidence="6 17" id="KW-0547">Nucleotide-binding</keyword>
<evidence type="ECO:0000256" key="19">
    <source>
        <dbReference type="PIRNR" id="PIRNR017184"/>
    </source>
</evidence>
<evidence type="ECO:0000256" key="12">
    <source>
        <dbReference type="ARBA" id="ARBA00023239"/>
    </source>
</evidence>
<dbReference type="PANTHER" id="PTHR12592:SF0">
    <property type="entry name" value="ATP-DEPENDENT (S)-NAD(P)H-HYDRATE DEHYDRATASE"/>
    <property type="match status" value="1"/>
</dbReference>
<dbReference type="Pfam" id="PF03853">
    <property type="entry name" value="YjeF_N"/>
    <property type="match status" value="1"/>
</dbReference>
<feature type="binding site" evidence="18">
    <location>
        <begin position="124"/>
        <end position="130"/>
    </location>
    <ligand>
        <name>(6S)-NADPHX</name>
        <dbReference type="ChEBI" id="CHEBI:64076"/>
    </ligand>
</feature>
<dbReference type="AlphaFoldDB" id="A0A6L5X4K6"/>
<evidence type="ECO:0000256" key="3">
    <source>
        <dbReference type="ARBA" id="ARBA00006001"/>
    </source>
</evidence>
<comment type="caution">
    <text evidence="22">The sequence shown here is derived from an EMBL/GenBank/DDBJ whole genome shotgun (WGS) entry which is preliminary data.</text>
</comment>
<dbReference type="GO" id="GO:0005524">
    <property type="term" value="F:ATP binding"/>
    <property type="evidence" value="ECO:0007669"/>
    <property type="project" value="UniProtKB-UniRule"/>
</dbReference>
<dbReference type="HAMAP" id="MF_01965">
    <property type="entry name" value="NADHX_dehydratase"/>
    <property type="match status" value="1"/>
</dbReference>
<keyword evidence="9 18" id="KW-0630">Potassium</keyword>
<evidence type="ECO:0000256" key="8">
    <source>
        <dbReference type="ARBA" id="ARBA00022857"/>
    </source>
</evidence>
<evidence type="ECO:0000256" key="15">
    <source>
        <dbReference type="ARBA" id="ARBA00048238"/>
    </source>
</evidence>
<dbReference type="InterPro" id="IPR029056">
    <property type="entry name" value="Ribokinase-like"/>
</dbReference>
<comment type="function">
    <text evidence="18">Catalyzes the epimerization of the S- and R-forms of NAD(P)HX, a damaged form of NAD(P)H that is a result of enzymatic or heat-dependent hydration. This is a prerequisite for the S-specific NAD(P)H-hydrate dehydratase to allow the repair of both epimers of NAD(P)HX.</text>
</comment>
<feature type="domain" description="YjeF N-terminal" evidence="21">
    <location>
        <begin position="10"/>
        <end position="210"/>
    </location>
</feature>
<feature type="binding site" evidence="17">
    <location>
        <begin position="442"/>
        <end position="446"/>
    </location>
    <ligand>
        <name>AMP</name>
        <dbReference type="ChEBI" id="CHEBI:456215"/>
    </ligand>
</feature>
<dbReference type="CDD" id="cd01171">
    <property type="entry name" value="YXKO-related"/>
    <property type="match status" value="1"/>
</dbReference>
<dbReference type="EMBL" id="VULZ01000003">
    <property type="protein sequence ID" value="MSS14323.1"/>
    <property type="molecule type" value="Genomic_DNA"/>
</dbReference>
<evidence type="ECO:0000256" key="17">
    <source>
        <dbReference type="HAMAP-Rule" id="MF_01965"/>
    </source>
</evidence>
<dbReference type="NCBIfam" id="TIGR00197">
    <property type="entry name" value="yjeF_nterm"/>
    <property type="match status" value="1"/>
</dbReference>
<feature type="binding site" evidence="18">
    <location>
        <position position="58"/>
    </location>
    <ligand>
        <name>K(+)</name>
        <dbReference type="ChEBI" id="CHEBI:29103"/>
    </ligand>
</feature>
<keyword evidence="12 17" id="KW-0456">Lyase</keyword>
<keyword evidence="8 17" id="KW-0521">NADP</keyword>
<dbReference type="Gene3D" id="3.40.50.10260">
    <property type="entry name" value="YjeF N-terminal domain"/>
    <property type="match status" value="1"/>
</dbReference>
<evidence type="ECO:0000256" key="7">
    <source>
        <dbReference type="ARBA" id="ARBA00022840"/>
    </source>
</evidence>
<evidence type="ECO:0000313" key="23">
    <source>
        <dbReference type="Proteomes" id="UP000481852"/>
    </source>
</evidence>
<evidence type="ECO:0000259" key="21">
    <source>
        <dbReference type="PROSITE" id="PS51385"/>
    </source>
</evidence>
<keyword evidence="11 18" id="KW-0413">Isomerase</keyword>
<dbReference type="Gene3D" id="3.40.1190.20">
    <property type="match status" value="1"/>
</dbReference>
<dbReference type="SUPFAM" id="SSF64153">
    <property type="entry name" value="YjeF N-terminal domain-like"/>
    <property type="match status" value="1"/>
</dbReference>
<dbReference type="PROSITE" id="PS51385">
    <property type="entry name" value="YJEF_N"/>
    <property type="match status" value="1"/>
</dbReference>